<organism evidence="3 4">
    <name type="scientific">Dioszegia hungarica</name>
    <dbReference type="NCBI Taxonomy" id="4972"/>
    <lineage>
        <taxon>Eukaryota</taxon>
        <taxon>Fungi</taxon>
        <taxon>Dikarya</taxon>
        <taxon>Basidiomycota</taxon>
        <taxon>Agaricomycotina</taxon>
        <taxon>Tremellomycetes</taxon>
        <taxon>Tremellales</taxon>
        <taxon>Bulleribasidiaceae</taxon>
        <taxon>Dioszegia</taxon>
    </lineage>
</organism>
<evidence type="ECO:0000313" key="4">
    <source>
        <dbReference type="Proteomes" id="UP001164286"/>
    </source>
</evidence>
<keyword evidence="4" id="KW-1185">Reference proteome</keyword>
<reference evidence="3" key="1">
    <citation type="journal article" date="2022" name="G3 (Bethesda)">
        <title>High quality genome of the basidiomycete yeast Dioszegia hungarica PDD-24b-2 isolated from cloud water.</title>
        <authorList>
            <person name="Jarrige D."/>
            <person name="Haridas S."/>
            <person name="Bleykasten-Grosshans C."/>
            <person name="Joly M."/>
            <person name="Nadalig T."/>
            <person name="Sancelme M."/>
            <person name="Vuilleumier S."/>
            <person name="Grigoriev I.V."/>
            <person name="Amato P."/>
            <person name="Bringel F."/>
        </authorList>
    </citation>
    <scope>NUCLEOTIDE SEQUENCE</scope>
    <source>
        <strain evidence="3">PDD-24b-2</strain>
    </source>
</reference>
<name>A0AA38H7I1_9TREE</name>
<dbReference type="Gene3D" id="2.60.110.10">
    <property type="entry name" value="Thaumatin"/>
    <property type="match status" value="1"/>
</dbReference>
<feature type="signal peptide" evidence="2">
    <location>
        <begin position="1"/>
        <end position="18"/>
    </location>
</feature>
<evidence type="ECO:0000256" key="2">
    <source>
        <dbReference type="SAM" id="SignalP"/>
    </source>
</evidence>
<evidence type="ECO:0000256" key="1">
    <source>
        <dbReference type="SAM" id="MobiDB-lite"/>
    </source>
</evidence>
<dbReference type="SUPFAM" id="SSF49870">
    <property type="entry name" value="Osmotin, thaumatin-like protein"/>
    <property type="match status" value="1"/>
</dbReference>
<comment type="caution">
    <text evidence="3">The sequence shown here is derived from an EMBL/GenBank/DDBJ whole genome shotgun (WGS) entry which is preliminary data.</text>
</comment>
<dbReference type="AlphaFoldDB" id="A0AA38H7I1"/>
<dbReference type="GeneID" id="77729554"/>
<feature type="compositionally biased region" description="Basic and acidic residues" evidence="1">
    <location>
        <begin position="331"/>
        <end position="354"/>
    </location>
</feature>
<feature type="compositionally biased region" description="Low complexity" evidence="1">
    <location>
        <begin position="314"/>
        <end position="325"/>
    </location>
</feature>
<sequence>MLSLTLLLLLLVPAPALGRKITVTNRCPSTVWPALLTPSDIGSPIPSHPAGWELPSGDSTSFDVAPNWTAGRIWARTGCVNQGGQLRCLTGQCEPKSAGSLECSGGGEAPATLAEFTLAPNGQDNYDISLVDGFNVPMIILPTAPDCPKPDCPVNINAKCPGVLRTGLDQNGANLGCVSSCIRGFGQEKFGNRACCSGGYNDPALCAICGVDFYNVFKVHCPNAYAYAYDEKSGSALFTCPSSSSSDYEIVFCPGGSDYIGPKSASVEYDNDRAACANKVNSGPQQFAVGPSPTQGASIGDIKYTAGAGGGGPAPSAGKSVPPGGTSSAAEDNHNAEAAGRWRRETHGDYDTARRQAATFGDGRCDRAAAAGSGGGSECGEEGLRKAGKARVTQGLRG</sequence>
<proteinExistence type="predicted"/>
<dbReference type="PROSITE" id="PS51367">
    <property type="entry name" value="THAUMATIN_2"/>
    <property type="match status" value="1"/>
</dbReference>
<gene>
    <name evidence="3" type="ORF">MKK02DRAFT_38915</name>
</gene>
<dbReference type="SMART" id="SM00205">
    <property type="entry name" value="THN"/>
    <property type="match status" value="1"/>
</dbReference>
<dbReference type="Pfam" id="PF00314">
    <property type="entry name" value="Thaumatin"/>
    <property type="match status" value="1"/>
</dbReference>
<accession>A0AA38H7I1</accession>
<evidence type="ECO:0000313" key="3">
    <source>
        <dbReference type="EMBL" id="KAI9634241.1"/>
    </source>
</evidence>
<feature type="chain" id="PRO_5041466278" evidence="2">
    <location>
        <begin position="19"/>
        <end position="398"/>
    </location>
</feature>
<dbReference type="InterPro" id="IPR037176">
    <property type="entry name" value="Osmotin/thaumatin-like_sf"/>
</dbReference>
<protein>
    <submittedName>
        <fullName evidence="3">Thaumatin family-domain-containing protein</fullName>
    </submittedName>
</protein>
<dbReference type="Proteomes" id="UP001164286">
    <property type="component" value="Unassembled WGS sequence"/>
</dbReference>
<dbReference type="RefSeq" id="XP_052944018.1">
    <property type="nucleotide sequence ID" value="XM_053090349.1"/>
</dbReference>
<keyword evidence="2" id="KW-0732">Signal</keyword>
<feature type="region of interest" description="Disordered" evidence="1">
    <location>
        <begin position="285"/>
        <end position="398"/>
    </location>
</feature>
<dbReference type="PRINTS" id="PR00347">
    <property type="entry name" value="THAUMATIN"/>
</dbReference>
<dbReference type="PANTHER" id="PTHR31048">
    <property type="entry name" value="OS03G0233200 PROTEIN"/>
    <property type="match status" value="1"/>
</dbReference>
<dbReference type="InterPro" id="IPR001938">
    <property type="entry name" value="Thaumatin"/>
</dbReference>
<dbReference type="EMBL" id="JAKWFO010000008">
    <property type="protein sequence ID" value="KAI9634241.1"/>
    <property type="molecule type" value="Genomic_DNA"/>
</dbReference>